<dbReference type="AlphaFoldDB" id="A0AAV2S561"/>
<dbReference type="Pfam" id="PF14937">
    <property type="entry name" value="DUF4500"/>
    <property type="match status" value="1"/>
</dbReference>
<evidence type="ECO:0000256" key="2">
    <source>
        <dbReference type="ARBA" id="ARBA00009328"/>
    </source>
</evidence>
<comment type="caution">
    <text evidence="8">The sequence shown here is derived from an EMBL/GenBank/DDBJ whole genome shotgun (WGS) entry which is preliminary data.</text>
</comment>
<feature type="transmembrane region" description="Helical" evidence="7">
    <location>
        <begin position="59"/>
        <end position="78"/>
    </location>
</feature>
<keyword evidence="4 7" id="KW-0812">Transmembrane</keyword>
<evidence type="ECO:0000256" key="1">
    <source>
        <dbReference type="ARBA" id="ARBA00004167"/>
    </source>
</evidence>
<reference evidence="8 9" key="1">
    <citation type="submission" date="2024-05" db="EMBL/GenBank/DDBJ databases">
        <authorList>
            <person name="Wallberg A."/>
        </authorList>
    </citation>
    <scope>NUCLEOTIDE SEQUENCE [LARGE SCALE GENOMIC DNA]</scope>
</reference>
<name>A0AAV2S561_MEGNR</name>
<dbReference type="PANTHER" id="PTHR14274:SF1">
    <property type="entry name" value="SMALL INTEGRAL MEMBRANE PROTEIN 8"/>
    <property type="match status" value="1"/>
</dbReference>
<evidence type="ECO:0000313" key="9">
    <source>
        <dbReference type="Proteomes" id="UP001497623"/>
    </source>
</evidence>
<evidence type="ECO:0000256" key="4">
    <source>
        <dbReference type="ARBA" id="ARBA00022692"/>
    </source>
</evidence>
<accession>A0AAV2S561</accession>
<dbReference type="PANTHER" id="PTHR14274">
    <property type="entry name" value="SMALL INTEGRAL MEMBRANE PROTEIN 8"/>
    <property type="match status" value="1"/>
</dbReference>
<evidence type="ECO:0000256" key="5">
    <source>
        <dbReference type="ARBA" id="ARBA00022989"/>
    </source>
</evidence>
<sequence length="109" mass="12042">MSALDGLNYCTGTPFAARPHSALAHNVATPSFDNVTIGAKFGVSKAIEQQVIQYYKSNLFIMTFGIIAITCTTGYLAYMKSQHQQNNTYVAIAEDGTQFVTQKKSKWEH</sequence>
<evidence type="ECO:0000313" key="8">
    <source>
        <dbReference type="EMBL" id="CAL4160245.1"/>
    </source>
</evidence>
<comment type="subcellular location">
    <subcellularLocation>
        <location evidence="1">Membrane</location>
        <topology evidence="1">Single-pass membrane protein</topology>
    </subcellularLocation>
</comment>
<organism evidence="8 9">
    <name type="scientific">Meganyctiphanes norvegica</name>
    <name type="common">Northern krill</name>
    <name type="synonym">Thysanopoda norvegica</name>
    <dbReference type="NCBI Taxonomy" id="48144"/>
    <lineage>
        <taxon>Eukaryota</taxon>
        <taxon>Metazoa</taxon>
        <taxon>Ecdysozoa</taxon>
        <taxon>Arthropoda</taxon>
        <taxon>Crustacea</taxon>
        <taxon>Multicrustacea</taxon>
        <taxon>Malacostraca</taxon>
        <taxon>Eumalacostraca</taxon>
        <taxon>Eucarida</taxon>
        <taxon>Euphausiacea</taxon>
        <taxon>Euphausiidae</taxon>
        <taxon>Meganyctiphanes</taxon>
    </lineage>
</organism>
<dbReference type="GO" id="GO:0016020">
    <property type="term" value="C:membrane"/>
    <property type="evidence" value="ECO:0007669"/>
    <property type="project" value="UniProtKB-SubCell"/>
</dbReference>
<dbReference type="EMBL" id="CAXKWB010043999">
    <property type="protein sequence ID" value="CAL4160245.1"/>
    <property type="molecule type" value="Genomic_DNA"/>
</dbReference>
<keyword evidence="9" id="KW-1185">Reference proteome</keyword>
<proteinExistence type="inferred from homology"/>
<dbReference type="InterPro" id="IPR026686">
    <property type="entry name" value="UPF0708"/>
</dbReference>
<evidence type="ECO:0000256" key="7">
    <source>
        <dbReference type="SAM" id="Phobius"/>
    </source>
</evidence>
<dbReference type="Proteomes" id="UP001497623">
    <property type="component" value="Unassembled WGS sequence"/>
</dbReference>
<feature type="non-terminal residue" evidence="8">
    <location>
        <position position="109"/>
    </location>
</feature>
<gene>
    <name evidence="8" type="ORF">MNOR_LOCUS32401</name>
</gene>
<evidence type="ECO:0000256" key="3">
    <source>
        <dbReference type="ARBA" id="ARBA00014451"/>
    </source>
</evidence>
<protein>
    <recommendedName>
        <fullName evidence="3">Small integral membrane protein 8</fullName>
    </recommendedName>
</protein>
<evidence type="ECO:0000256" key="6">
    <source>
        <dbReference type="ARBA" id="ARBA00023136"/>
    </source>
</evidence>
<keyword evidence="6 7" id="KW-0472">Membrane</keyword>
<keyword evidence="5 7" id="KW-1133">Transmembrane helix</keyword>
<comment type="similarity">
    <text evidence="2">Belongs to the SMIM8 family.</text>
</comment>